<sequence length="365" mass="39118">MTSSKPIRVLTIGPAPAGPDSRGGMASVIRLLVDDPDPRFAISSVSTFVDTGAVARQWTGVRGMVVSAALILSGRADVVHVHLAHGGSVVRKSVPLLAARLRGVPAIVHGHSFNFSGWFDRLPPAVRRLARAALHADQWLVLGAQVAREYRRSLVLPHDKVQVLYNPVVIPAATPPRAAAPPHLTVLSLGRLGERKGTYDLIEAITLLPSDIRTRLRLILAGDGEVEKVRARVAANDLGDVIDVVGWIDPVTRDELLGRADIFVLPSYEEGLPMAILEAMAHGVVPLTTPVGGIPDAVTDGVEGLLVPPGQPTDLASALRRLTEDDELRRRLGAAARERAQIFDIAGWRAELAQLWLSLAARRPG</sequence>
<dbReference type="RefSeq" id="WP_286216166.1">
    <property type="nucleotide sequence ID" value="NZ_AP027452.1"/>
</dbReference>
<dbReference type="Proteomes" id="UP001241092">
    <property type="component" value="Chromosome"/>
</dbReference>
<evidence type="ECO:0000313" key="5">
    <source>
        <dbReference type="EMBL" id="BDY29529.1"/>
    </source>
</evidence>
<dbReference type="EMBL" id="AP027452">
    <property type="protein sequence ID" value="BDY29529.1"/>
    <property type="molecule type" value="Genomic_DNA"/>
</dbReference>
<evidence type="ECO:0000313" key="6">
    <source>
        <dbReference type="Proteomes" id="UP001241092"/>
    </source>
</evidence>
<organism evidence="5 6">
    <name type="scientific">Mycolicibacterium mageritense</name>
    <name type="common">Mycobacterium mageritense</name>
    <dbReference type="NCBI Taxonomy" id="53462"/>
    <lineage>
        <taxon>Bacteria</taxon>
        <taxon>Bacillati</taxon>
        <taxon>Actinomycetota</taxon>
        <taxon>Actinomycetes</taxon>
        <taxon>Mycobacteriales</taxon>
        <taxon>Mycobacteriaceae</taxon>
        <taxon>Mycolicibacterium</taxon>
    </lineage>
</organism>
<accession>A0AAI8XLF2</accession>
<keyword evidence="2 5" id="KW-0808">Transferase</keyword>
<evidence type="ECO:0000256" key="2">
    <source>
        <dbReference type="ARBA" id="ARBA00022679"/>
    </source>
</evidence>
<gene>
    <name evidence="5" type="primary">mshA_7</name>
    <name evidence="5" type="ORF">hbim_03467</name>
</gene>
<evidence type="ECO:0000259" key="4">
    <source>
        <dbReference type="Pfam" id="PF13579"/>
    </source>
</evidence>
<dbReference type="Pfam" id="PF13579">
    <property type="entry name" value="Glyco_trans_4_4"/>
    <property type="match status" value="1"/>
</dbReference>
<dbReference type="EC" id="2.4.1.250" evidence="5"/>
<dbReference type="InterPro" id="IPR028098">
    <property type="entry name" value="Glyco_trans_4-like_N"/>
</dbReference>
<dbReference type="InterPro" id="IPR001296">
    <property type="entry name" value="Glyco_trans_1"/>
</dbReference>
<evidence type="ECO:0000259" key="3">
    <source>
        <dbReference type="Pfam" id="PF00534"/>
    </source>
</evidence>
<keyword evidence="1 5" id="KW-0328">Glycosyltransferase</keyword>
<feature type="domain" description="Glycosyltransferase subfamily 4-like N-terminal" evidence="4">
    <location>
        <begin position="8"/>
        <end position="166"/>
    </location>
</feature>
<dbReference type="Pfam" id="PF00534">
    <property type="entry name" value="Glycos_transf_1"/>
    <property type="match status" value="1"/>
</dbReference>
<dbReference type="CDD" id="cd03801">
    <property type="entry name" value="GT4_PimA-like"/>
    <property type="match status" value="1"/>
</dbReference>
<dbReference type="PANTHER" id="PTHR12526:SF510">
    <property type="entry name" value="D-INOSITOL 3-PHOSPHATE GLYCOSYLTRANSFERASE"/>
    <property type="match status" value="1"/>
</dbReference>
<dbReference type="AlphaFoldDB" id="A0AAI8XLF2"/>
<feature type="domain" description="Glycosyl transferase family 1" evidence="3">
    <location>
        <begin position="185"/>
        <end position="339"/>
    </location>
</feature>
<evidence type="ECO:0000256" key="1">
    <source>
        <dbReference type="ARBA" id="ARBA00022676"/>
    </source>
</evidence>
<dbReference type="SUPFAM" id="SSF53756">
    <property type="entry name" value="UDP-Glycosyltransferase/glycogen phosphorylase"/>
    <property type="match status" value="1"/>
</dbReference>
<reference evidence="5" key="1">
    <citation type="submission" date="2023-03" db="EMBL/GenBank/DDBJ databases">
        <title>Draft genome sequence of a Mycolicibacterium mageritense strain H4_3_1 isolated from a hybrid biological-inorganic system reactor.</title>
        <authorList>
            <person name="Feng X."/>
            <person name="Kazama D."/>
            <person name="Sato K."/>
            <person name="Kobayashi H."/>
        </authorList>
    </citation>
    <scope>NUCLEOTIDE SEQUENCE</scope>
    <source>
        <strain evidence="5">H4_3_1</strain>
    </source>
</reference>
<proteinExistence type="predicted"/>
<dbReference type="Gene3D" id="3.40.50.2000">
    <property type="entry name" value="Glycogen Phosphorylase B"/>
    <property type="match status" value="2"/>
</dbReference>
<dbReference type="PANTHER" id="PTHR12526">
    <property type="entry name" value="GLYCOSYLTRANSFERASE"/>
    <property type="match status" value="1"/>
</dbReference>
<name>A0AAI8XLF2_MYCME</name>
<dbReference type="GO" id="GO:0102710">
    <property type="term" value="F:D-inositol-3-phosphate glycosyltransferase activity"/>
    <property type="evidence" value="ECO:0007669"/>
    <property type="project" value="UniProtKB-EC"/>
</dbReference>
<protein>
    <submittedName>
        <fullName evidence="5">D-inositol-3-phosphate glycosyltransferase</fullName>
        <ecNumber evidence="5">2.4.1.250</ecNumber>
    </submittedName>
</protein>